<feature type="region of interest" description="Disordered" evidence="1">
    <location>
        <begin position="73"/>
        <end position="93"/>
    </location>
</feature>
<accession>A0A0H5RE71</accession>
<proteinExistence type="predicted"/>
<evidence type="ECO:0000313" key="2">
    <source>
        <dbReference type="EMBL" id="CRZ12293.1"/>
    </source>
</evidence>
<name>A0A0H5RE71_9EUKA</name>
<organism evidence="2">
    <name type="scientific">Spongospora subterranea</name>
    <dbReference type="NCBI Taxonomy" id="70186"/>
    <lineage>
        <taxon>Eukaryota</taxon>
        <taxon>Sar</taxon>
        <taxon>Rhizaria</taxon>
        <taxon>Endomyxa</taxon>
        <taxon>Phytomyxea</taxon>
        <taxon>Plasmodiophorida</taxon>
        <taxon>Plasmodiophoridae</taxon>
        <taxon>Spongospora</taxon>
    </lineage>
</organism>
<evidence type="ECO:0000256" key="1">
    <source>
        <dbReference type="SAM" id="MobiDB-lite"/>
    </source>
</evidence>
<protein>
    <submittedName>
        <fullName evidence="2">Uncharacterized protein</fullName>
    </submittedName>
</protein>
<dbReference type="EMBL" id="HACM01011851">
    <property type="protein sequence ID" value="CRZ12293.1"/>
    <property type="molecule type" value="Transcribed_RNA"/>
</dbReference>
<reference evidence="2" key="1">
    <citation type="submission" date="2015-04" db="EMBL/GenBank/DDBJ databases">
        <title>The genome sequence of the plant pathogenic Rhizarian Plasmodiophora brassicae reveals insights in its biotrophic life cycle and the origin of chitin synthesis.</title>
        <authorList>
            <person name="Schwelm A."/>
            <person name="Fogelqvist J."/>
            <person name="Knaust A."/>
            <person name="Julke S."/>
            <person name="Lilja T."/>
            <person name="Dhandapani V."/>
            <person name="Bonilla-Rosso G."/>
            <person name="Karlsson M."/>
            <person name="Shevchenko A."/>
            <person name="Choi S.R."/>
            <person name="Kim H.G."/>
            <person name="Park J.Y."/>
            <person name="Lim Y.P."/>
            <person name="Ludwig-Muller J."/>
            <person name="Dixelius C."/>
        </authorList>
    </citation>
    <scope>NUCLEOTIDE SEQUENCE</scope>
    <source>
        <tissue evidence="2">Potato root galls</tissue>
    </source>
</reference>
<dbReference type="AlphaFoldDB" id="A0A0H5RE71"/>
<sequence>ILLSFISLTQKSQSHQHSPSSMRFFPRSSGRGRLLSRLLPGCFGYRHHRPPIGHGDRGVRYDECEGDLKRSLFRTPHEHDDEEGLATNDSRDKLSLIRKPRRRSYRTNDGAKPTRSKQVRFAENPVYFEPANRSHSSAEYSASTGMDLAEFVSFMTDARTCPE</sequence>
<feature type="non-terminal residue" evidence="2">
    <location>
        <position position="1"/>
    </location>
</feature>